<accession>A0A1F7RMC5</accession>
<dbReference type="GO" id="GO:0004222">
    <property type="term" value="F:metalloendopeptidase activity"/>
    <property type="evidence" value="ECO:0007669"/>
    <property type="project" value="TreeGrafter"/>
</dbReference>
<gene>
    <name evidence="4" type="ORF">A2042_05115</name>
</gene>
<dbReference type="SUPFAM" id="SSF51261">
    <property type="entry name" value="Duplicated hybrid motif"/>
    <property type="match status" value="1"/>
</dbReference>
<name>A0A1F7RMC5_9BACT</name>
<reference evidence="4 5" key="1">
    <citation type="journal article" date="2016" name="Nat. Commun.">
        <title>Thousands of microbial genomes shed light on interconnected biogeochemical processes in an aquifer system.</title>
        <authorList>
            <person name="Anantharaman K."/>
            <person name="Brown C.T."/>
            <person name="Hug L.A."/>
            <person name="Sharon I."/>
            <person name="Castelle C.J."/>
            <person name="Probst A.J."/>
            <person name="Thomas B.C."/>
            <person name="Singh A."/>
            <person name="Wilkins M.J."/>
            <person name="Karaoz U."/>
            <person name="Brodie E.L."/>
            <person name="Williams K.H."/>
            <person name="Hubbard S.S."/>
            <person name="Banfield J.F."/>
        </authorList>
    </citation>
    <scope>NUCLEOTIDE SEQUENCE [LARGE SCALE GENOMIC DNA]</scope>
</reference>
<proteinExistence type="predicted"/>
<dbReference type="PANTHER" id="PTHR21666">
    <property type="entry name" value="PEPTIDASE-RELATED"/>
    <property type="match status" value="1"/>
</dbReference>
<protein>
    <recommendedName>
        <fullName evidence="3">M23ase beta-sheet core domain-containing protein</fullName>
    </recommendedName>
</protein>
<dbReference type="InterPro" id="IPR016047">
    <property type="entry name" value="M23ase_b-sheet_dom"/>
</dbReference>
<dbReference type="Gene3D" id="2.70.70.10">
    <property type="entry name" value="Glucose Permease (Domain IIA)"/>
    <property type="match status" value="1"/>
</dbReference>
<feature type="domain" description="M23ase beta-sheet core" evidence="3">
    <location>
        <begin position="202"/>
        <end position="297"/>
    </location>
</feature>
<sequence>MFEHPEGKVRRLYLSKRFLTLSIFAAITITAVLSISLFLYGIHFQERSSNMEIKVLKKRTKFLGLENRKYKEEVGKLESKLDQLKVLEKKIKETFHIEGTTSGKETAGVGGLGGPVIPIISILKDPSLVSLSVKQEDRFYHDDVEKLWNEALEKEDRFSTILEIIKGKRGYPSFLTPIWPVIGSINSGFGRRSDPLTGEEVFHEGIDISADQWTLIKAAADGKVVFSGWDGNGYGRMIIIDHGNNYLTRYAHNISNNVKVGERVKKGETIGYVGSTGRSTGTHLHFEVRHRNVPTNPMKFFFD</sequence>
<keyword evidence="2" id="KW-0472">Membrane</keyword>
<evidence type="ECO:0000313" key="5">
    <source>
        <dbReference type="Proteomes" id="UP000178526"/>
    </source>
</evidence>
<dbReference type="FunFam" id="2.70.70.10:FF:000006">
    <property type="entry name" value="M23 family peptidase"/>
    <property type="match status" value="1"/>
</dbReference>
<evidence type="ECO:0000313" key="4">
    <source>
        <dbReference type="EMBL" id="OGL42722.1"/>
    </source>
</evidence>
<comment type="caution">
    <text evidence="4">The sequence shown here is derived from an EMBL/GenBank/DDBJ whole genome shotgun (WGS) entry which is preliminary data.</text>
</comment>
<organism evidence="4 5">
    <name type="scientific">Candidatus Schekmanbacteria bacterium GWA2_38_11</name>
    <dbReference type="NCBI Taxonomy" id="1817876"/>
    <lineage>
        <taxon>Bacteria</taxon>
        <taxon>Candidatus Schekmaniibacteriota</taxon>
    </lineage>
</organism>
<dbReference type="PANTHER" id="PTHR21666:SF289">
    <property type="entry name" value="L-ALA--D-GLU ENDOPEPTIDASE"/>
    <property type="match status" value="1"/>
</dbReference>
<dbReference type="InterPro" id="IPR050570">
    <property type="entry name" value="Cell_wall_metabolism_enzyme"/>
</dbReference>
<evidence type="ECO:0000256" key="1">
    <source>
        <dbReference type="ARBA" id="ARBA00022729"/>
    </source>
</evidence>
<dbReference type="Proteomes" id="UP000178526">
    <property type="component" value="Unassembled WGS sequence"/>
</dbReference>
<evidence type="ECO:0000259" key="3">
    <source>
        <dbReference type="Pfam" id="PF01551"/>
    </source>
</evidence>
<keyword evidence="1" id="KW-0732">Signal</keyword>
<dbReference type="AlphaFoldDB" id="A0A1F7RMC5"/>
<dbReference type="InterPro" id="IPR011055">
    <property type="entry name" value="Dup_hybrid_motif"/>
</dbReference>
<feature type="transmembrane region" description="Helical" evidence="2">
    <location>
        <begin position="18"/>
        <end position="42"/>
    </location>
</feature>
<keyword evidence="2" id="KW-0812">Transmembrane</keyword>
<dbReference type="Pfam" id="PF01551">
    <property type="entry name" value="Peptidase_M23"/>
    <property type="match status" value="1"/>
</dbReference>
<dbReference type="CDD" id="cd12797">
    <property type="entry name" value="M23_peptidase"/>
    <property type="match status" value="1"/>
</dbReference>
<evidence type="ECO:0000256" key="2">
    <source>
        <dbReference type="SAM" id="Phobius"/>
    </source>
</evidence>
<dbReference type="EMBL" id="MGDB01000029">
    <property type="protein sequence ID" value="OGL42722.1"/>
    <property type="molecule type" value="Genomic_DNA"/>
</dbReference>
<keyword evidence="2" id="KW-1133">Transmembrane helix</keyword>